<evidence type="ECO:0008006" key="3">
    <source>
        <dbReference type="Google" id="ProtNLM"/>
    </source>
</evidence>
<proteinExistence type="predicted"/>
<protein>
    <recommendedName>
        <fullName evidence="3">Reverse transcriptase domain-containing protein</fullName>
    </recommendedName>
</protein>
<dbReference type="InterPro" id="IPR052343">
    <property type="entry name" value="Retrotransposon-Effector_Assoc"/>
</dbReference>
<dbReference type="EMBL" id="JANJYI010000004">
    <property type="protein sequence ID" value="KAK2651457.1"/>
    <property type="molecule type" value="Genomic_DNA"/>
</dbReference>
<evidence type="ECO:0000313" key="2">
    <source>
        <dbReference type="Proteomes" id="UP001280121"/>
    </source>
</evidence>
<dbReference type="PANTHER" id="PTHR46890">
    <property type="entry name" value="NON-LTR RETROLELEMENT REVERSE TRANSCRIPTASE-LIKE PROTEIN-RELATED"/>
    <property type="match status" value="1"/>
</dbReference>
<gene>
    <name evidence="1" type="ORF">Ddye_011313</name>
</gene>
<dbReference type="Proteomes" id="UP001280121">
    <property type="component" value="Unassembled WGS sequence"/>
</dbReference>
<comment type="caution">
    <text evidence="1">The sequence shown here is derived from an EMBL/GenBank/DDBJ whole genome shotgun (WGS) entry which is preliminary data.</text>
</comment>
<sequence>MVGQMCCVRKGSRCYRLLGRLFTVRSKNGGKNSELNGSWKRTKPEEVKEGVAGFLEAQFKNVHWRRPSISGLPLSKLSANEKASLEEPFSKEEMRVALASYDGNKTPGPNGFSLEFIKINWEQIRGDFMVFLDKFHRYPSIVKELNKSFIALIPKCAIPSSMKDYKAISLVSSLYKILFKVLVNRTRKVLSSVIGVTQMAFVKNRKAEDINLLRGIVFDVVQVSHLQFADDTIMFIRPKVEYITNVRRILKCFELASGLRLNFRKSCVVRIGKGCEGEPNWAAT</sequence>
<reference evidence="1" key="1">
    <citation type="journal article" date="2023" name="Plant J.">
        <title>Genome sequences and population genomics provide insights into the demographic history, inbreeding, and mutation load of two 'living fossil' tree species of Dipteronia.</title>
        <authorList>
            <person name="Feng Y."/>
            <person name="Comes H.P."/>
            <person name="Chen J."/>
            <person name="Zhu S."/>
            <person name="Lu R."/>
            <person name="Zhang X."/>
            <person name="Li P."/>
            <person name="Qiu J."/>
            <person name="Olsen K.M."/>
            <person name="Qiu Y."/>
        </authorList>
    </citation>
    <scope>NUCLEOTIDE SEQUENCE</scope>
    <source>
        <strain evidence="1">KIB01</strain>
    </source>
</reference>
<dbReference type="AlphaFoldDB" id="A0AAD9X2A1"/>
<keyword evidence="2" id="KW-1185">Reference proteome</keyword>
<accession>A0AAD9X2A1</accession>
<evidence type="ECO:0000313" key="1">
    <source>
        <dbReference type="EMBL" id="KAK2651457.1"/>
    </source>
</evidence>
<organism evidence="1 2">
    <name type="scientific">Dipteronia dyeriana</name>
    <dbReference type="NCBI Taxonomy" id="168575"/>
    <lineage>
        <taxon>Eukaryota</taxon>
        <taxon>Viridiplantae</taxon>
        <taxon>Streptophyta</taxon>
        <taxon>Embryophyta</taxon>
        <taxon>Tracheophyta</taxon>
        <taxon>Spermatophyta</taxon>
        <taxon>Magnoliopsida</taxon>
        <taxon>eudicotyledons</taxon>
        <taxon>Gunneridae</taxon>
        <taxon>Pentapetalae</taxon>
        <taxon>rosids</taxon>
        <taxon>malvids</taxon>
        <taxon>Sapindales</taxon>
        <taxon>Sapindaceae</taxon>
        <taxon>Hippocastanoideae</taxon>
        <taxon>Acereae</taxon>
        <taxon>Dipteronia</taxon>
    </lineage>
</organism>
<dbReference type="PANTHER" id="PTHR46890:SF48">
    <property type="entry name" value="RNA-DIRECTED DNA POLYMERASE"/>
    <property type="match status" value="1"/>
</dbReference>
<name>A0AAD9X2A1_9ROSI</name>